<feature type="domain" description="Protein kinase" evidence="8">
    <location>
        <begin position="237"/>
        <end position="499"/>
    </location>
</feature>
<evidence type="ECO:0000313" key="10">
    <source>
        <dbReference type="Proteomes" id="UP001431429"/>
    </source>
</evidence>
<evidence type="ECO:0000256" key="5">
    <source>
        <dbReference type="ARBA" id="ARBA00022777"/>
    </source>
</evidence>
<dbReference type="SUPFAM" id="SSF56112">
    <property type="entry name" value="Protein kinase-like (PK-like)"/>
    <property type="match status" value="1"/>
</dbReference>
<feature type="region of interest" description="Disordered" evidence="7">
    <location>
        <begin position="18"/>
        <end position="40"/>
    </location>
</feature>
<proteinExistence type="predicted"/>
<dbReference type="InterPro" id="IPR058053">
    <property type="entry name" value="RamC_C"/>
</dbReference>
<dbReference type="InterPro" id="IPR011009">
    <property type="entry name" value="Kinase-like_dom_sf"/>
</dbReference>
<evidence type="ECO:0000259" key="8">
    <source>
        <dbReference type="PROSITE" id="PS50011"/>
    </source>
</evidence>
<dbReference type="Proteomes" id="UP001431429">
    <property type="component" value="Unassembled WGS sequence"/>
</dbReference>
<dbReference type="PANTHER" id="PTHR43289:SF6">
    <property type="entry name" value="SERINE_THREONINE-PROTEIN KINASE NEKL-3"/>
    <property type="match status" value="1"/>
</dbReference>
<evidence type="ECO:0000313" key="9">
    <source>
        <dbReference type="EMBL" id="MCM2392762.1"/>
    </source>
</evidence>
<gene>
    <name evidence="9" type="primary">lanKC</name>
    <name evidence="9" type="ORF">NBG84_31505</name>
</gene>
<dbReference type="EMBL" id="JAMQAW010000046">
    <property type="protein sequence ID" value="MCM2392762.1"/>
    <property type="molecule type" value="Genomic_DNA"/>
</dbReference>
<evidence type="ECO:0000256" key="1">
    <source>
        <dbReference type="ARBA" id="ARBA00012513"/>
    </source>
</evidence>
<evidence type="ECO:0000256" key="2">
    <source>
        <dbReference type="ARBA" id="ARBA00022527"/>
    </source>
</evidence>
<dbReference type="InterPro" id="IPR000719">
    <property type="entry name" value="Prot_kinase_dom"/>
</dbReference>
<dbReference type="InterPro" id="IPR057929">
    <property type="entry name" value="RamC_N"/>
</dbReference>
<dbReference type="Pfam" id="PF25816">
    <property type="entry name" value="RamC_N"/>
    <property type="match status" value="1"/>
</dbReference>
<dbReference type="InterPro" id="IPR007822">
    <property type="entry name" value="LANC-like"/>
</dbReference>
<evidence type="ECO:0000256" key="4">
    <source>
        <dbReference type="ARBA" id="ARBA00022741"/>
    </source>
</evidence>
<feature type="compositionally biased region" description="Polar residues" evidence="7">
    <location>
        <begin position="599"/>
        <end position="610"/>
    </location>
</feature>
<dbReference type="PROSITE" id="PS50011">
    <property type="entry name" value="PROTEIN_KINASE_DOM"/>
    <property type="match status" value="1"/>
</dbReference>
<dbReference type="SUPFAM" id="SSF158745">
    <property type="entry name" value="LanC-like"/>
    <property type="match status" value="1"/>
</dbReference>
<feature type="region of interest" description="Disordered" evidence="7">
    <location>
        <begin position="565"/>
        <end position="620"/>
    </location>
</feature>
<reference evidence="9" key="1">
    <citation type="submission" date="2022-06" db="EMBL/GenBank/DDBJ databases">
        <title>Genome public.</title>
        <authorList>
            <person name="Sun Q."/>
        </authorList>
    </citation>
    <scope>NUCLEOTIDE SEQUENCE</scope>
    <source>
        <strain evidence="9">CWNU-1</strain>
    </source>
</reference>
<dbReference type="CDD" id="cd04791">
    <property type="entry name" value="LanC_SerThrkinase"/>
    <property type="match status" value="1"/>
</dbReference>
<dbReference type="EC" id="2.7.11.1" evidence="1"/>
<dbReference type="PANTHER" id="PTHR43289">
    <property type="entry name" value="MITOGEN-ACTIVATED PROTEIN KINASE KINASE KINASE 20-RELATED"/>
    <property type="match status" value="1"/>
</dbReference>
<evidence type="ECO:0000256" key="3">
    <source>
        <dbReference type="ARBA" id="ARBA00022679"/>
    </source>
</evidence>
<evidence type="ECO:0000256" key="7">
    <source>
        <dbReference type="SAM" id="MobiDB-lite"/>
    </source>
</evidence>
<protein>
    <recommendedName>
        <fullName evidence="1">non-specific serine/threonine protein kinase</fullName>
        <ecNumber evidence="1">2.7.11.1</ecNumber>
    </recommendedName>
</protein>
<dbReference type="Gene3D" id="1.10.510.10">
    <property type="entry name" value="Transferase(Phosphotransferase) domain 1"/>
    <property type="match status" value="1"/>
</dbReference>
<dbReference type="SMART" id="SM00220">
    <property type="entry name" value="S_TKc"/>
    <property type="match status" value="1"/>
</dbReference>
<dbReference type="InterPro" id="IPR053524">
    <property type="entry name" value="Aerial_hyphae_peptide-synth"/>
</dbReference>
<keyword evidence="4" id="KW-0547">Nucleotide-binding</keyword>
<keyword evidence="10" id="KW-1185">Reference proteome</keyword>
<organism evidence="9 10">
    <name type="scientific">Streptomyces albipurpureus</name>
    <dbReference type="NCBI Taxonomy" id="2897419"/>
    <lineage>
        <taxon>Bacteria</taxon>
        <taxon>Bacillati</taxon>
        <taxon>Actinomycetota</taxon>
        <taxon>Actinomycetes</taxon>
        <taxon>Kitasatosporales</taxon>
        <taxon>Streptomycetaceae</taxon>
        <taxon>Streptomyces</taxon>
    </lineage>
</organism>
<keyword evidence="6" id="KW-0067">ATP-binding</keyword>
<dbReference type="Pfam" id="PF00069">
    <property type="entry name" value="Pkinase"/>
    <property type="match status" value="1"/>
</dbReference>
<keyword evidence="2" id="KW-0723">Serine/threonine-protein kinase</keyword>
<name>A0ABT0UWI9_9ACTN</name>
<dbReference type="NCBIfam" id="NF038151">
    <property type="entry name" value="lanthi_synth_III"/>
    <property type="match status" value="1"/>
</dbReference>
<dbReference type="SMART" id="SM01260">
    <property type="entry name" value="LANC_like"/>
    <property type="match status" value="1"/>
</dbReference>
<evidence type="ECO:0000256" key="6">
    <source>
        <dbReference type="ARBA" id="ARBA00022840"/>
    </source>
</evidence>
<sequence length="999" mass="106160">MNPEYATYCSADRDFYDVPHRSPSGSDAPTAASDAQSGYYGPAREVAPEGWDRSRRGDWLSYSPMGLRIPQQGWKIHISATLNNAESILRRVFDYCVARRLPVKFIPSPPLLLLRNAKYADRAGSGKFITVYPHSEESFPEVCGDLMELLDGEEGPYILSDLRCADGPVHVRYGAFAPRFCTGPDGRLVPAVADPSGTLVPDPRGPSLRIPEWVTPPAFLAPYLEARTSVGMDDMPYEISGALHFSNGGGVYRARDPRSGEDVVLKEARPHAGLAADGADAVARLERERTALEQLAGLDCIPRLHGTFEVAGHHFLTLEHVPGTTLNTVFARRFPLSNSNPTPEQLAEHAEWARRMYGLVERAVQAVHERGVVISDLHMSNVMVSEDESRVVLLDFEAASLASEQRRQIVANPAFVAPADRRGVDIDRYALACLRLALLLPLTTLFAIDRGKVTRLVRDMTRIFPVTEEELRPAVTEILRGIEPTEQTETADTVTTAGMAADTAMPSAGRADAGAVARAKAPALSAVPGAFDAHEQPRSAVATLGPATGPDSAELGGPLSIASDATAQASRSDVAPPRGTEISARPAAATTAPAQPMTGSPTGEPTTSIPQPVPLPSRIPDPGEWPLSRDSMAHAILASCTPEREDRCFPGDIAQFASPAGGQSFGYGAAGILYALQETGAPPCPDAVEWLLARAKEPAPGTPIGFYDGLAGIAWTLRRLGHPEQAAELAQLIARQPVEGLTADLHGGYAGIALALDDLARTATGAEAVALAGTADHCTALAARALLNGPPSPRTGLLHGATGLALLFIRRYETTGDPQLLDLAATALNRDLGRCRPGAEGALLVIDGKRTMPYLGAGSAGVALVLDEYLIHRPDEAFAAARQAMQPAFCSAFYVQPGLFRGVAGLILQLTRTNVGDPGLRQRVIRRHIELLGLHAMPYAGGLAFPGEQLMRRSMDLATGTAGCLLALGSALGDTPAALPFLPPLPRPTDRSLPGTVHK</sequence>
<dbReference type="Gene3D" id="1.50.10.20">
    <property type="match status" value="1"/>
</dbReference>
<comment type="caution">
    <text evidence="9">The sequence shown here is derived from an EMBL/GenBank/DDBJ whole genome shotgun (WGS) entry which is preliminary data.</text>
</comment>
<accession>A0ABT0UWI9</accession>
<keyword evidence="5" id="KW-0418">Kinase</keyword>
<dbReference type="RefSeq" id="WP_250923086.1">
    <property type="nucleotide sequence ID" value="NZ_JAMQAW010000046.1"/>
</dbReference>
<feature type="compositionally biased region" description="Low complexity" evidence="7">
    <location>
        <begin position="584"/>
        <end position="598"/>
    </location>
</feature>
<keyword evidence="3" id="KW-0808">Transferase</keyword>